<dbReference type="Gene3D" id="2.30.110.10">
    <property type="entry name" value="Electron Transport, Fmn-binding Protein, Chain A"/>
    <property type="match status" value="1"/>
</dbReference>
<dbReference type="PANTHER" id="PTHR10851:SF0">
    <property type="entry name" value="PYRIDOXINE-5'-PHOSPHATE OXIDASE"/>
    <property type="match status" value="1"/>
</dbReference>
<dbReference type="InterPro" id="IPR019576">
    <property type="entry name" value="Pyridoxamine_oxidase_dimer_C"/>
</dbReference>
<feature type="binding site" evidence="7">
    <location>
        <begin position="191"/>
        <end position="193"/>
    </location>
    <ligand>
        <name>substrate</name>
    </ligand>
</feature>
<evidence type="ECO:0000256" key="2">
    <source>
        <dbReference type="ARBA" id="ARBA00011738"/>
    </source>
</evidence>
<accession>A0A4Y8L3K0</accession>
<comment type="subunit">
    <text evidence="2 7">Homodimer.</text>
</comment>
<feature type="domain" description="Pyridoxamine 5'-phosphate oxidase N-terminal" evidence="9">
    <location>
        <begin position="34"/>
        <end position="150"/>
    </location>
</feature>
<dbReference type="SUPFAM" id="SSF50475">
    <property type="entry name" value="FMN-binding split barrel"/>
    <property type="match status" value="1"/>
</dbReference>
<feature type="binding site" evidence="7 8">
    <location>
        <position position="195"/>
    </location>
    <ligand>
        <name>FMN</name>
        <dbReference type="ChEBI" id="CHEBI:58210"/>
    </ligand>
</feature>
<sequence length="212" mass="25040">MIDLFNLREDFSQTILNESDALPDPFDMFEVWLNEAIGRMVKEPNAMNLATVGLDMKPSSRIVLLKQFRKEGFVFFTNYESKKAHQLEENPQCALNFIWLEMERQIRIEGHAEKISSQESDSYFEVRPVNSRLGAWASPQSEIIPDREYLNNLLSEYNRKFEGKEITRPENWGGYIVKPTLFEFWQGRSSRLHDRIQYRLSDSRWIINRLAP</sequence>
<comment type="similarity">
    <text evidence="1 7">Belongs to the pyridoxamine 5'-phosphate oxidase family.</text>
</comment>
<dbReference type="NCBIfam" id="NF004231">
    <property type="entry name" value="PRK05679.1"/>
    <property type="match status" value="1"/>
</dbReference>
<dbReference type="FunFam" id="2.30.110.10:FF:000020">
    <property type="entry name" value="PNPO isoform 11"/>
    <property type="match status" value="1"/>
</dbReference>
<name>A0A4Y8L3K0_9BACT</name>
<dbReference type="Proteomes" id="UP000297861">
    <property type="component" value="Unassembled WGS sequence"/>
</dbReference>
<protein>
    <recommendedName>
        <fullName evidence="7">Pyridoxine/pyridoxamine 5'-phosphate oxidase</fullName>
        <ecNumber evidence="7">1.4.3.5</ecNumber>
    </recommendedName>
    <alternativeName>
        <fullName evidence="7">PNP/PMP oxidase</fullName>
        <shortName evidence="7">PNPOx</shortName>
    </alternativeName>
    <alternativeName>
        <fullName evidence="7">Pyridoxal 5'-phosphate synthase</fullName>
    </alternativeName>
</protein>
<keyword evidence="5 7" id="KW-0560">Oxidoreductase</keyword>
<dbReference type="Pfam" id="PF10590">
    <property type="entry name" value="PNP_phzG_C"/>
    <property type="match status" value="1"/>
</dbReference>
<dbReference type="PANTHER" id="PTHR10851">
    <property type="entry name" value="PYRIDOXINE-5-PHOSPHATE OXIDASE"/>
    <property type="match status" value="1"/>
</dbReference>
<organism evidence="11 12">
    <name type="scientific">Dysgonomonas capnocytophagoides</name>
    <dbReference type="NCBI Taxonomy" id="45254"/>
    <lineage>
        <taxon>Bacteria</taxon>
        <taxon>Pseudomonadati</taxon>
        <taxon>Bacteroidota</taxon>
        <taxon>Bacteroidia</taxon>
        <taxon>Bacteroidales</taxon>
        <taxon>Dysgonomonadaceae</taxon>
        <taxon>Dysgonomonas</taxon>
    </lineage>
</organism>
<keyword evidence="12" id="KW-1185">Reference proteome</keyword>
<feature type="binding site" evidence="7 8">
    <location>
        <begin position="61"/>
        <end position="66"/>
    </location>
    <ligand>
        <name>FMN</name>
        <dbReference type="ChEBI" id="CHEBI:58210"/>
    </ligand>
</feature>
<dbReference type="PIRSF" id="PIRSF000190">
    <property type="entry name" value="Pyd_amn-ph_oxd"/>
    <property type="match status" value="1"/>
</dbReference>
<feature type="binding site" evidence="7">
    <location>
        <position position="123"/>
    </location>
    <ligand>
        <name>substrate</name>
    </ligand>
</feature>
<dbReference type="EC" id="1.4.3.5" evidence="7"/>
<feature type="binding site" evidence="7 8">
    <location>
        <begin position="76"/>
        <end position="77"/>
    </location>
    <ligand>
        <name>FMN</name>
        <dbReference type="ChEBI" id="CHEBI:58210"/>
    </ligand>
</feature>
<dbReference type="InterPro" id="IPR012349">
    <property type="entry name" value="Split_barrel_FMN-bd"/>
</dbReference>
<feature type="binding site" evidence="7">
    <location>
        <position position="131"/>
    </location>
    <ligand>
        <name>substrate</name>
    </ligand>
</feature>
<comment type="caution">
    <text evidence="11">The sequence shown here is derived from an EMBL/GenBank/DDBJ whole genome shotgun (WGS) entry which is preliminary data.</text>
</comment>
<evidence type="ECO:0000313" key="12">
    <source>
        <dbReference type="Proteomes" id="UP000297861"/>
    </source>
</evidence>
<dbReference type="UniPathway" id="UPA01068">
    <property type="reaction ID" value="UER00304"/>
</dbReference>
<dbReference type="Pfam" id="PF01243">
    <property type="entry name" value="PNPOx_N"/>
    <property type="match status" value="1"/>
</dbReference>
<keyword evidence="6 7" id="KW-0664">Pyridoxine biosynthesis</keyword>
<feature type="binding site" evidence="7 8">
    <location>
        <position position="105"/>
    </location>
    <ligand>
        <name>FMN</name>
        <dbReference type="ChEBI" id="CHEBI:58210"/>
    </ligand>
</feature>
<reference evidence="11 12" key="1">
    <citation type="submission" date="2019-03" db="EMBL/GenBank/DDBJ databases">
        <title>San Antonio Military Medical Center submission to MRSN (WRAIR), pending publication.</title>
        <authorList>
            <person name="Blyth D.M."/>
            <person name="Mccarthy S.L."/>
            <person name="Schall S.E."/>
            <person name="Stam J.A."/>
            <person name="Ong A.C."/>
            <person name="Mcgann P.T."/>
        </authorList>
    </citation>
    <scope>NUCLEOTIDE SEQUENCE [LARGE SCALE GENOMIC DNA]</scope>
    <source>
        <strain evidence="11 12">MRSN571793</strain>
    </source>
</reference>
<evidence type="ECO:0000256" key="4">
    <source>
        <dbReference type="ARBA" id="ARBA00022643"/>
    </source>
</evidence>
<feature type="binding site" evidence="7 8">
    <location>
        <position position="185"/>
    </location>
    <ligand>
        <name>FMN</name>
        <dbReference type="ChEBI" id="CHEBI:58210"/>
    </ligand>
</feature>
<feature type="binding site" evidence="7">
    <location>
        <position position="127"/>
    </location>
    <ligand>
        <name>substrate</name>
    </ligand>
</feature>
<dbReference type="GO" id="GO:0010181">
    <property type="term" value="F:FMN binding"/>
    <property type="evidence" value="ECO:0007669"/>
    <property type="project" value="UniProtKB-UniRule"/>
</dbReference>
<feature type="domain" description="Pyridoxine 5'-phosphate oxidase dimerisation C-terminal" evidence="10">
    <location>
        <begin position="172"/>
        <end position="212"/>
    </location>
</feature>
<dbReference type="NCBIfam" id="TIGR00558">
    <property type="entry name" value="pdxH"/>
    <property type="match status" value="1"/>
</dbReference>
<feature type="binding site" evidence="7 8">
    <location>
        <position position="83"/>
    </location>
    <ligand>
        <name>FMN</name>
        <dbReference type="ChEBI" id="CHEBI:58210"/>
    </ligand>
</feature>
<evidence type="ECO:0000259" key="9">
    <source>
        <dbReference type="Pfam" id="PF01243"/>
    </source>
</evidence>
<comment type="function">
    <text evidence="7">Catalyzes the oxidation of either pyridoxine 5'-phosphate (PNP) or pyridoxamine 5'-phosphate (PMP) into pyridoxal 5'-phosphate (PLP).</text>
</comment>
<dbReference type="GO" id="GO:0008615">
    <property type="term" value="P:pyridoxine biosynthetic process"/>
    <property type="evidence" value="ECO:0007669"/>
    <property type="project" value="UniProtKB-UniRule"/>
</dbReference>
<evidence type="ECO:0000256" key="6">
    <source>
        <dbReference type="ARBA" id="ARBA00023096"/>
    </source>
</evidence>
<dbReference type="OrthoDB" id="9780392at2"/>
<keyword evidence="3 7" id="KW-0285">Flavoprotein</keyword>
<dbReference type="HAMAP" id="MF_01629">
    <property type="entry name" value="PdxH"/>
    <property type="match status" value="1"/>
</dbReference>
<dbReference type="AlphaFoldDB" id="A0A4Y8L3K0"/>
<dbReference type="InterPro" id="IPR019740">
    <property type="entry name" value="Pyridox_Oxase_CS"/>
</dbReference>
<gene>
    <name evidence="7 11" type="primary">pdxH</name>
    <name evidence="11" type="ORF">E2605_05655</name>
</gene>
<evidence type="ECO:0000313" key="11">
    <source>
        <dbReference type="EMBL" id="TFD97153.1"/>
    </source>
</evidence>
<dbReference type="GO" id="GO:0004733">
    <property type="term" value="F:pyridoxamine phosphate oxidase activity"/>
    <property type="evidence" value="ECO:0007669"/>
    <property type="project" value="UniProtKB-UniRule"/>
</dbReference>
<comment type="pathway">
    <text evidence="7">Cofactor metabolism; pyridoxal 5'-phosphate salvage; pyridoxal 5'-phosphate from pyridoxamine 5'-phosphate: step 1/1.</text>
</comment>
<evidence type="ECO:0000256" key="5">
    <source>
        <dbReference type="ARBA" id="ARBA00023002"/>
    </source>
</evidence>
<evidence type="ECO:0000256" key="8">
    <source>
        <dbReference type="PIRSR" id="PIRSR000190-2"/>
    </source>
</evidence>
<evidence type="ECO:0000256" key="3">
    <source>
        <dbReference type="ARBA" id="ARBA00022630"/>
    </source>
</evidence>
<dbReference type="InterPro" id="IPR011576">
    <property type="entry name" value="Pyridox_Oxase_N"/>
</dbReference>
<feature type="binding site" evidence="7 8">
    <location>
        <position position="82"/>
    </location>
    <ligand>
        <name>FMN</name>
        <dbReference type="ChEBI" id="CHEBI:58210"/>
    </ligand>
</feature>
<dbReference type="InterPro" id="IPR000659">
    <property type="entry name" value="Pyridox_Oxase"/>
</dbReference>
<feature type="binding site" evidence="7">
    <location>
        <position position="66"/>
    </location>
    <ligand>
        <name>substrate</name>
    </ligand>
</feature>
<feature type="binding site" evidence="7 8">
    <location>
        <begin position="140"/>
        <end position="141"/>
    </location>
    <ligand>
        <name>FMN</name>
        <dbReference type="ChEBI" id="CHEBI:58210"/>
    </ligand>
</feature>
<dbReference type="RefSeq" id="WP_134435780.1">
    <property type="nucleotide sequence ID" value="NZ_JBEBQM010000030.1"/>
</dbReference>
<comment type="catalytic activity">
    <reaction evidence="7">
        <text>pyridoxine 5'-phosphate + O2 = pyridoxal 5'-phosphate + H2O2</text>
        <dbReference type="Rhea" id="RHEA:15149"/>
        <dbReference type="ChEBI" id="CHEBI:15379"/>
        <dbReference type="ChEBI" id="CHEBI:16240"/>
        <dbReference type="ChEBI" id="CHEBI:58589"/>
        <dbReference type="ChEBI" id="CHEBI:597326"/>
        <dbReference type="EC" id="1.4.3.5"/>
    </reaction>
</comment>
<comment type="catalytic activity">
    <reaction evidence="7">
        <text>pyridoxamine 5'-phosphate + O2 + H2O = pyridoxal 5'-phosphate + H2O2 + NH4(+)</text>
        <dbReference type="Rhea" id="RHEA:15817"/>
        <dbReference type="ChEBI" id="CHEBI:15377"/>
        <dbReference type="ChEBI" id="CHEBI:15379"/>
        <dbReference type="ChEBI" id="CHEBI:16240"/>
        <dbReference type="ChEBI" id="CHEBI:28938"/>
        <dbReference type="ChEBI" id="CHEBI:58451"/>
        <dbReference type="ChEBI" id="CHEBI:597326"/>
        <dbReference type="EC" id="1.4.3.5"/>
    </reaction>
</comment>
<evidence type="ECO:0000256" key="7">
    <source>
        <dbReference type="HAMAP-Rule" id="MF_01629"/>
    </source>
</evidence>
<evidence type="ECO:0000259" key="10">
    <source>
        <dbReference type="Pfam" id="PF10590"/>
    </source>
</evidence>
<dbReference type="EMBL" id="SOML01000003">
    <property type="protein sequence ID" value="TFD97153.1"/>
    <property type="molecule type" value="Genomic_DNA"/>
</dbReference>
<comment type="pathway">
    <text evidence="7">Cofactor metabolism; pyridoxal 5'-phosphate salvage; pyridoxal 5'-phosphate from pyridoxine 5'-phosphate: step 1/1.</text>
</comment>
<keyword evidence="4 7" id="KW-0288">FMN</keyword>
<dbReference type="PROSITE" id="PS01064">
    <property type="entry name" value="PYRIDOX_OXIDASE"/>
    <property type="match status" value="1"/>
</dbReference>
<comment type="cofactor">
    <cofactor evidence="7 8">
        <name>FMN</name>
        <dbReference type="ChEBI" id="CHEBI:58210"/>
    </cofactor>
    <text evidence="7 8">Binds 1 FMN per subunit.</text>
</comment>
<evidence type="ECO:0000256" key="1">
    <source>
        <dbReference type="ARBA" id="ARBA00007301"/>
    </source>
</evidence>
<dbReference type="STRING" id="1121485.GCA_000426485_01283"/>
<proteinExistence type="inferred from homology"/>